<feature type="compositionally biased region" description="Low complexity" evidence="1">
    <location>
        <begin position="452"/>
        <end position="464"/>
    </location>
</feature>
<dbReference type="Proteomes" id="UP000008141">
    <property type="component" value="Unassembled WGS sequence"/>
</dbReference>
<protein>
    <submittedName>
        <fullName evidence="2">Uncharacterized protein</fullName>
    </submittedName>
</protein>
<evidence type="ECO:0000313" key="2">
    <source>
        <dbReference type="EMBL" id="EFN51561.1"/>
    </source>
</evidence>
<dbReference type="KEGG" id="cvr:CHLNCDRAFT_140035"/>
<dbReference type="eggNOG" id="ENOG502SU51">
    <property type="taxonomic scope" value="Eukaryota"/>
</dbReference>
<dbReference type="RefSeq" id="XP_005843663.1">
    <property type="nucleotide sequence ID" value="XM_005843601.1"/>
</dbReference>
<sequence>MNTRASLLGAGVARGWSPLGPCLTPAACGRGAWSQLPSPPQRAGQLVARTRKLTGQSTEQISRDGGGGGGSIRGGNHGGGGGGGGGGSGGGGGGGGERHPRRALALATVKWTAAAAAAAAALVAAAPYALSHPLGLRLALATANLAVPAPVSFHLDRLEAGWQQPLQLHGLRIVERSSGSSSAGADGGLDGFRGASFDPSSSEEEEAAAAPPPQPAAAAAAGAAGAGGGARHRQRGRGTGGSAVASPPAAAAAGAGGARRRRTLVQVERLRTGQTLWQLLRGEQVEAIVSRPQVDCTFNAAGTPRLLAVLQQAGLVPVPHPAPKAPGVPPSTAAQAAVPPGGSQAGAGAAAGASGGSGSSGSGGGGSGGGTSGAGRGKAPVPAAELADARVAAATERARRDGNDSSDSDHEEHPLPSLAEAAAAAAAMTAAAKRKGQQQLRGAGAGPGDAGSGPAADGGAAGQPAAPPPVAQQQQQAAAMQAAAAGQRGAGAAGLASAAVQADDSDSDSDHEHAGLAAAAARRKAGGTRSSVTAMSPVALLGYMAPARPQRQQGAAPGSGNDGGGGGGGRGTPTAAKSWLPESLQQAGSAVALSGELRLGSAAVYLSDGALLVPSEFRELLGGHVHFEVLRGLAAIEEAAANELPAGEAAAAAGGGAARSMPQAPVSLRLDSQHMRFRLQGWQTARGFTYLHRPLEASMQFTPALGRYLFAYLHPALGGTVGLKSSTVVQAKLMPHDGLWPTNQATLQVEPLSVDVGESPVLRQSAGVLAVAAGKLKLGGSLRAELSPLQATLCSDGRLTAERLDIRIGLSPWKQGLHLVSWGSASLRPPAVLDATVCIPGDALAALGLPPLPEGAGLPLHIGGTPTQPQLEIASATKQLAVLVAKQQAAKLASSKNKDMPQAGSGGGSGSMLESRWLAEQLQQGLSGGSEEWGIQMPPPLA</sequence>
<keyword evidence="3" id="KW-1185">Reference proteome</keyword>
<feature type="region of interest" description="Disordered" evidence="1">
    <location>
        <begin position="549"/>
        <end position="576"/>
    </location>
</feature>
<gene>
    <name evidence="2" type="ORF">CHLNCDRAFT_140035</name>
</gene>
<dbReference type="OMA" id="PMAMARD"/>
<feature type="compositionally biased region" description="Gly residues" evidence="1">
    <location>
        <begin position="560"/>
        <end position="571"/>
    </location>
</feature>
<name>E1ZRF9_CHLVA</name>
<reference evidence="2 3" key="1">
    <citation type="journal article" date="2010" name="Plant Cell">
        <title>The Chlorella variabilis NC64A genome reveals adaptation to photosymbiosis, coevolution with viruses, and cryptic sex.</title>
        <authorList>
            <person name="Blanc G."/>
            <person name="Duncan G."/>
            <person name="Agarkova I."/>
            <person name="Borodovsky M."/>
            <person name="Gurnon J."/>
            <person name="Kuo A."/>
            <person name="Lindquist E."/>
            <person name="Lucas S."/>
            <person name="Pangilinan J."/>
            <person name="Polle J."/>
            <person name="Salamov A."/>
            <person name="Terry A."/>
            <person name="Yamada T."/>
            <person name="Dunigan D.D."/>
            <person name="Grigoriev I.V."/>
            <person name="Claverie J.M."/>
            <person name="Van Etten J.L."/>
        </authorList>
    </citation>
    <scope>NUCLEOTIDE SEQUENCE [LARGE SCALE GENOMIC DNA]</scope>
    <source>
        <strain evidence="2 3">NC64A</strain>
    </source>
</reference>
<dbReference type="AlphaFoldDB" id="E1ZRF9"/>
<dbReference type="InParanoid" id="E1ZRF9"/>
<feature type="region of interest" description="Disordered" evidence="1">
    <location>
        <begin position="893"/>
        <end position="912"/>
    </location>
</feature>
<feature type="region of interest" description="Disordered" evidence="1">
    <location>
        <begin position="429"/>
        <end position="483"/>
    </location>
</feature>
<evidence type="ECO:0000313" key="3">
    <source>
        <dbReference type="Proteomes" id="UP000008141"/>
    </source>
</evidence>
<feature type="compositionally biased region" description="Low complexity" evidence="1">
    <location>
        <begin position="549"/>
        <end position="559"/>
    </location>
</feature>
<dbReference type="OrthoDB" id="514591at2759"/>
<feature type="compositionally biased region" description="Gly residues" evidence="1">
    <location>
        <begin position="64"/>
        <end position="95"/>
    </location>
</feature>
<dbReference type="STRING" id="554065.E1ZRF9"/>
<feature type="compositionally biased region" description="Low complexity" evidence="1">
    <location>
        <begin position="471"/>
        <end position="483"/>
    </location>
</feature>
<organism evidence="3">
    <name type="scientific">Chlorella variabilis</name>
    <name type="common">Green alga</name>
    <dbReference type="NCBI Taxonomy" id="554065"/>
    <lineage>
        <taxon>Eukaryota</taxon>
        <taxon>Viridiplantae</taxon>
        <taxon>Chlorophyta</taxon>
        <taxon>core chlorophytes</taxon>
        <taxon>Trebouxiophyceae</taxon>
        <taxon>Chlorellales</taxon>
        <taxon>Chlorellaceae</taxon>
        <taxon>Chlorella clade</taxon>
        <taxon>Chlorella</taxon>
    </lineage>
</organism>
<feature type="compositionally biased region" description="Pro residues" evidence="1">
    <location>
        <begin position="320"/>
        <end position="329"/>
    </location>
</feature>
<feature type="compositionally biased region" description="Low complexity" evidence="1">
    <location>
        <begin position="242"/>
        <end position="253"/>
    </location>
</feature>
<feature type="compositionally biased region" description="Low complexity" evidence="1">
    <location>
        <begin position="377"/>
        <end position="395"/>
    </location>
</feature>
<feature type="region of interest" description="Disordered" evidence="1">
    <location>
        <begin position="320"/>
        <end position="414"/>
    </location>
</feature>
<accession>E1ZRF9</accession>
<proteinExistence type="predicted"/>
<dbReference type="GeneID" id="17351006"/>
<feature type="compositionally biased region" description="Gly residues" evidence="1">
    <location>
        <begin position="353"/>
        <end position="376"/>
    </location>
</feature>
<feature type="region of interest" description="Disordered" evidence="1">
    <location>
        <begin position="501"/>
        <end position="531"/>
    </location>
</feature>
<evidence type="ECO:0000256" key="1">
    <source>
        <dbReference type="SAM" id="MobiDB-lite"/>
    </source>
</evidence>
<feature type="region of interest" description="Disordered" evidence="1">
    <location>
        <begin position="178"/>
        <end position="260"/>
    </location>
</feature>
<dbReference type="EMBL" id="GL433862">
    <property type="protein sequence ID" value="EFN51561.1"/>
    <property type="molecule type" value="Genomic_DNA"/>
</dbReference>
<feature type="region of interest" description="Disordered" evidence="1">
    <location>
        <begin position="51"/>
        <end position="99"/>
    </location>
</feature>
<feature type="compositionally biased region" description="Basic and acidic residues" evidence="1">
    <location>
        <begin position="396"/>
        <end position="414"/>
    </location>
</feature>